<dbReference type="GO" id="GO:0031625">
    <property type="term" value="F:ubiquitin protein ligase binding"/>
    <property type="evidence" value="ECO:0007669"/>
    <property type="project" value="InterPro"/>
</dbReference>
<dbReference type="PANTHER" id="PTHR14025">
    <property type="entry name" value="FANCONI ANEMIA GROUP M FANCM FAMILY MEMBER"/>
    <property type="match status" value="1"/>
</dbReference>
<dbReference type="SUPFAM" id="SSF75632">
    <property type="entry name" value="Cullin homology domain"/>
    <property type="match status" value="1"/>
</dbReference>
<dbReference type="PANTHER" id="PTHR14025:SF20">
    <property type="entry name" value="FANCONI ANEMIA GROUP M PROTEIN"/>
    <property type="match status" value="1"/>
</dbReference>
<dbReference type="InterPro" id="IPR059120">
    <property type="entry name" value="Cullin-like_AB"/>
</dbReference>
<evidence type="ECO:0000313" key="12">
    <source>
        <dbReference type="Proteomes" id="UP001157006"/>
    </source>
</evidence>
<keyword evidence="4" id="KW-0347">Helicase</keyword>
<evidence type="ECO:0000256" key="8">
    <source>
        <dbReference type="SAM" id="MobiDB-lite"/>
    </source>
</evidence>
<sequence>MLEVLLEHFKTNDPQNSRVIIFSNFRESVRDIMVAIGGIGDQIRATEFIGQSSGKTTKGQSQKVQQAVLKKFRSGAYNVIVATSIGEEGLDIMEVDLVISFDANISPLRMIQRMRRTGRKHDGRVVVLAFEGAELKGYLKKKAKSKTITKHMRNGGINSFVFHPSPRMIPHIFKPEVQYVELSIEKFIPRQNNVRENHLQTSASKDELTLAETYLLGKYFHSTGENRCRLSLIAFPHSQTFPSRVHKVKHSCGTWMFIDMMQRLQGLAACAGNNENSTLQEGRCLENSKPLVSIELDEAKNDNRDKMGRNIDSENCLKVDSCHMKIEDFVDLTLQDNTFCDTGECQEETADGDETIPETPDAKRNLSNEGAIATEIANFVEKQTSSLAVDACDNGMRDEELSPRLTNLIISGVVPESPIEERGKSRNKETKNVIIDNDNGKNVCTSPVNETQTPLLELKNCVIRRERVFVSQIEERHMHIVDPSINEESHPSCGEMSKAYIEPVEFAGSGLLAIAFVSMSFADHGIQRLAYDTLVIFKNVLEKCQKMEGMVTDLTLAKENQTSFEEYLSNNPNVDPGIDLTVTILTTGFWPSYKYFNLNLPAEMVKCVEVFKEFYQTKTKHRKLTWIYSLGTYNASGKFEPKTMELVVTTYQALALLLFNSTDKWSYSEIMTQLKLTDDDVPQRQHSAVRDERNSDTPVLEDYRSRFSSPSRMFSLANASPFQSRDMVINREFSYQNEMNPSSSISGRNESMIHGMIQQEPMVQSDDFGLNGRLGSNFSPQMKMVRLADITGSSKASNAPQMLDMDTIHNLSSQTAPTNVNPTALKAQFFNNSSQSDSNNLSGPESGFESRRSS</sequence>
<dbReference type="SUPFAM" id="SSF52540">
    <property type="entry name" value="P-loop containing nucleoside triphosphate hydrolases"/>
    <property type="match status" value="1"/>
</dbReference>
<dbReference type="Gene3D" id="3.40.50.300">
    <property type="entry name" value="P-loop containing nucleotide triphosphate hydrolases"/>
    <property type="match status" value="1"/>
</dbReference>
<evidence type="ECO:0000256" key="7">
    <source>
        <dbReference type="ARBA" id="ARBA00023204"/>
    </source>
</evidence>
<dbReference type="GO" id="GO:0006511">
    <property type="term" value="P:ubiquitin-dependent protein catabolic process"/>
    <property type="evidence" value="ECO:0007669"/>
    <property type="project" value="InterPro"/>
</dbReference>
<dbReference type="GO" id="GO:0045003">
    <property type="term" value="P:double-strand break repair via synthesis-dependent strand annealing"/>
    <property type="evidence" value="ECO:0007669"/>
    <property type="project" value="TreeGrafter"/>
</dbReference>
<keyword evidence="6" id="KW-0238">DNA-binding</keyword>
<organism evidence="11 12">
    <name type="scientific">Vicia faba</name>
    <name type="common">Broad bean</name>
    <name type="synonym">Faba vulgaris</name>
    <dbReference type="NCBI Taxonomy" id="3906"/>
    <lineage>
        <taxon>Eukaryota</taxon>
        <taxon>Viridiplantae</taxon>
        <taxon>Streptophyta</taxon>
        <taxon>Embryophyta</taxon>
        <taxon>Tracheophyta</taxon>
        <taxon>Spermatophyta</taxon>
        <taxon>Magnoliopsida</taxon>
        <taxon>eudicotyledons</taxon>
        <taxon>Gunneridae</taxon>
        <taxon>Pentapetalae</taxon>
        <taxon>rosids</taxon>
        <taxon>fabids</taxon>
        <taxon>Fabales</taxon>
        <taxon>Fabaceae</taxon>
        <taxon>Papilionoideae</taxon>
        <taxon>50 kb inversion clade</taxon>
        <taxon>NPAAA clade</taxon>
        <taxon>Hologalegina</taxon>
        <taxon>IRL clade</taxon>
        <taxon>Fabeae</taxon>
        <taxon>Vicia</taxon>
    </lineage>
</organism>
<dbReference type="InterPro" id="IPR016158">
    <property type="entry name" value="Cullin_homology"/>
</dbReference>
<dbReference type="GO" id="GO:0043138">
    <property type="term" value="F:3'-5' DNA helicase activity"/>
    <property type="evidence" value="ECO:0007669"/>
    <property type="project" value="TreeGrafter"/>
</dbReference>
<evidence type="ECO:0000313" key="11">
    <source>
        <dbReference type="EMBL" id="CAI8603810.1"/>
    </source>
</evidence>
<dbReference type="Pfam" id="PF26557">
    <property type="entry name" value="Cullin_AB"/>
    <property type="match status" value="1"/>
</dbReference>
<keyword evidence="1" id="KW-0547">Nucleotide-binding</keyword>
<feature type="domain" description="Cullin family profile" evidence="9">
    <location>
        <begin position="531"/>
        <end position="639"/>
    </location>
</feature>
<dbReference type="Gene3D" id="3.30.230.130">
    <property type="entry name" value="Cullin, Chain C, Domain 2"/>
    <property type="match status" value="1"/>
</dbReference>
<keyword evidence="12" id="KW-1185">Reference proteome</keyword>
<keyword evidence="2" id="KW-0227">DNA damage</keyword>
<evidence type="ECO:0000259" key="10">
    <source>
        <dbReference type="SMART" id="SM00490"/>
    </source>
</evidence>
<feature type="compositionally biased region" description="Low complexity" evidence="8">
    <location>
        <begin position="831"/>
        <end position="842"/>
    </location>
</feature>
<accession>A0AAV1A4J0</accession>
<evidence type="ECO:0000256" key="2">
    <source>
        <dbReference type="ARBA" id="ARBA00022763"/>
    </source>
</evidence>
<feature type="region of interest" description="Disordered" evidence="8">
    <location>
        <begin position="831"/>
        <end position="854"/>
    </location>
</feature>
<dbReference type="AlphaFoldDB" id="A0AAV1A4J0"/>
<dbReference type="GO" id="GO:0036297">
    <property type="term" value="P:interstrand cross-link repair"/>
    <property type="evidence" value="ECO:0007669"/>
    <property type="project" value="TreeGrafter"/>
</dbReference>
<dbReference type="InterPro" id="IPR001650">
    <property type="entry name" value="Helicase_C-like"/>
</dbReference>
<reference evidence="11 12" key="1">
    <citation type="submission" date="2023-01" db="EMBL/GenBank/DDBJ databases">
        <authorList>
            <person name="Kreplak J."/>
        </authorList>
    </citation>
    <scope>NUCLEOTIDE SEQUENCE [LARGE SCALE GENOMIC DNA]</scope>
</reference>
<dbReference type="EMBL" id="OX451738">
    <property type="protein sequence ID" value="CAI8603810.1"/>
    <property type="molecule type" value="Genomic_DNA"/>
</dbReference>
<dbReference type="InterPro" id="IPR036317">
    <property type="entry name" value="Cullin_homology_sf"/>
</dbReference>
<dbReference type="FunFam" id="3.40.50.300:FF:001992">
    <property type="entry name" value="ATP-dependent RNA helicase, putative"/>
    <property type="match status" value="1"/>
</dbReference>
<dbReference type="SMART" id="SM00490">
    <property type="entry name" value="HELICc"/>
    <property type="match status" value="1"/>
</dbReference>
<protein>
    <recommendedName>
        <fullName evidence="13">Helicase C-terminal domain-containing protein</fullName>
    </recommendedName>
</protein>
<keyword evidence="5" id="KW-0067">ATP-binding</keyword>
<evidence type="ECO:0000256" key="3">
    <source>
        <dbReference type="ARBA" id="ARBA00022801"/>
    </source>
</evidence>
<dbReference type="CDD" id="cd18801">
    <property type="entry name" value="SF2_C_FANCM_Hef"/>
    <property type="match status" value="1"/>
</dbReference>
<dbReference type="GO" id="GO:0009378">
    <property type="term" value="F:four-way junction helicase activity"/>
    <property type="evidence" value="ECO:0007669"/>
    <property type="project" value="TreeGrafter"/>
</dbReference>
<proteinExistence type="predicted"/>
<feature type="domain" description="Helicase C-terminal" evidence="10">
    <location>
        <begin position="31"/>
        <end position="121"/>
    </location>
</feature>
<dbReference type="GO" id="GO:0000400">
    <property type="term" value="F:four-way junction DNA binding"/>
    <property type="evidence" value="ECO:0007669"/>
    <property type="project" value="TreeGrafter"/>
</dbReference>
<gene>
    <name evidence="11" type="ORF">VFH_III103160</name>
</gene>
<evidence type="ECO:0000256" key="5">
    <source>
        <dbReference type="ARBA" id="ARBA00022840"/>
    </source>
</evidence>
<evidence type="ECO:0000259" key="9">
    <source>
        <dbReference type="SMART" id="SM00182"/>
    </source>
</evidence>
<dbReference type="GO" id="GO:0016787">
    <property type="term" value="F:hydrolase activity"/>
    <property type="evidence" value="ECO:0007669"/>
    <property type="project" value="UniProtKB-KW"/>
</dbReference>
<dbReference type="GO" id="GO:0005524">
    <property type="term" value="F:ATP binding"/>
    <property type="evidence" value="ECO:0007669"/>
    <property type="project" value="UniProtKB-KW"/>
</dbReference>
<dbReference type="InterPro" id="IPR027417">
    <property type="entry name" value="P-loop_NTPase"/>
</dbReference>
<dbReference type="SMART" id="SM00182">
    <property type="entry name" value="CULLIN"/>
    <property type="match status" value="1"/>
</dbReference>
<keyword evidence="3" id="KW-0378">Hydrolase</keyword>
<evidence type="ECO:0000256" key="6">
    <source>
        <dbReference type="ARBA" id="ARBA00023125"/>
    </source>
</evidence>
<dbReference type="Proteomes" id="UP001157006">
    <property type="component" value="Chromosome 3"/>
</dbReference>
<dbReference type="Pfam" id="PF00271">
    <property type="entry name" value="Helicase_C"/>
    <property type="match status" value="1"/>
</dbReference>
<evidence type="ECO:0000256" key="4">
    <source>
        <dbReference type="ARBA" id="ARBA00022806"/>
    </source>
</evidence>
<name>A0AAV1A4J0_VICFA</name>
<evidence type="ECO:0000256" key="1">
    <source>
        <dbReference type="ARBA" id="ARBA00022741"/>
    </source>
</evidence>
<keyword evidence="7" id="KW-0234">DNA repair</keyword>
<evidence type="ECO:0008006" key="13">
    <source>
        <dbReference type="Google" id="ProtNLM"/>
    </source>
</evidence>